<dbReference type="PANTHER" id="PTHR11548:SF9">
    <property type="entry name" value="THYMIDYLATE SYNTHASE"/>
    <property type="match status" value="1"/>
</dbReference>
<dbReference type="Pfam" id="PF00303">
    <property type="entry name" value="Thymidylat_synt"/>
    <property type="match status" value="1"/>
</dbReference>
<comment type="subunit">
    <text evidence="4">Homodimer.</text>
</comment>
<comment type="pathway">
    <text evidence="4">Pyrimidine metabolism; dTTP biosynthesis.</text>
</comment>
<evidence type="ECO:0000313" key="6">
    <source>
        <dbReference type="EMBL" id="MDO7847651.1"/>
    </source>
</evidence>
<gene>
    <name evidence="4 6" type="primary">thyA</name>
    <name evidence="6" type="ORF">Q5H92_14880</name>
</gene>
<dbReference type="InterPro" id="IPR036926">
    <property type="entry name" value="Thymidate_synth/dCMP_Mease_sf"/>
</dbReference>
<accession>A0ABT9ACU2</accession>
<dbReference type="RefSeq" id="WP_305012330.1">
    <property type="nucleotide sequence ID" value="NZ_JAUQSX010000007.1"/>
</dbReference>
<dbReference type="InterPro" id="IPR000398">
    <property type="entry name" value="Thymidylate_synthase"/>
</dbReference>
<feature type="binding site" description="in other chain" evidence="4">
    <location>
        <begin position="243"/>
        <end position="245"/>
    </location>
    <ligand>
        <name>dUMP</name>
        <dbReference type="ChEBI" id="CHEBI:246422"/>
        <note>ligand shared between dimeric partners</note>
    </ligand>
</feature>
<dbReference type="InterPro" id="IPR045097">
    <property type="entry name" value="Thymidate_synth/dCMP_Mease"/>
</dbReference>
<evidence type="ECO:0000313" key="7">
    <source>
        <dbReference type="Proteomes" id="UP001167796"/>
    </source>
</evidence>
<reference evidence="6" key="1">
    <citation type="submission" date="2023-07" db="EMBL/GenBank/DDBJ databases">
        <authorList>
            <person name="Kim M.K."/>
        </authorList>
    </citation>
    <scope>NUCLEOTIDE SEQUENCE</scope>
    <source>
        <strain evidence="6">M29</strain>
    </source>
</reference>
<comment type="function">
    <text evidence="4">Catalyzes the reductive methylation of 2'-deoxyuridine-5'-monophosphate (dUMP) to 2'-deoxythymidine-5'-monophosphate (dTMP) while utilizing 5,10-methylenetetrahydrofolate (mTHF) as the methyl donor and reductant in the reaction, yielding dihydrofolate (DHF) as a by-product. This enzymatic reaction provides an intracellular de novo source of dTMP, an essential precursor for DNA biosynthesis.</text>
</comment>
<keyword evidence="2 4" id="KW-0489">Methyltransferase</keyword>
<dbReference type="SUPFAM" id="SSF55831">
    <property type="entry name" value="Thymidylate synthase/dCMP hydroxymethylase"/>
    <property type="match status" value="1"/>
</dbReference>
<feature type="binding site" description="in other chain" evidence="4">
    <location>
        <position position="21"/>
    </location>
    <ligand>
        <name>dUMP</name>
        <dbReference type="ChEBI" id="CHEBI:246422"/>
        <note>ligand shared between dimeric partners</note>
    </ligand>
</feature>
<feature type="binding site" description="in other chain" evidence="4">
    <location>
        <begin position="202"/>
        <end position="205"/>
    </location>
    <ligand>
        <name>dUMP</name>
        <dbReference type="ChEBI" id="CHEBI:246422"/>
        <note>ligand shared between dimeric partners</note>
    </ligand>
</feature>
<feature type="binding site" evidence="4">
    <location>
        <position position="51"/>
    </location>
    <ligand>
        <name>(6R)-5,10-methylene-5,6,7,8-tetrahydrofolate</name>
        <dbReference type="ChEBI" id="CHEBI:15636"/>
    </ligand>
</feature>
<dbReference type="PRINTS" id="PR00108">
    <property type="entry name" value="THYMDSNTHASE"/>
</dbReference>
<comment type="similarity">
    <text evidence="4">Belongs to the thymidylate synthase family. Bacterial-type ThyA subfamily.</text>
</comment>
<feature type="binding site" evidence="4">
    <location>
        <position position="205"/>
    </location>
    <ligand>
        <name>(6R)-5,10-methylene-5,6,7,8-tetrahydrofolate</name>
        <dbReference type="ChEBI" id="CHEBI:15636"/>
    </ligand>
</feature>
<comment type="catalytic activity">
    <reaction evidence="4">
        <text>dUMP + (6R)-5,10-methylene-5,6,7,8-tetrahydrofolate = 7,8-dihydrofolate + dTMP</text>
        <dbReference type="Rhea" id="RHEA:12104"/>
        <dbReference type="ChEBI" id="CHEBI:15636"/>
        <dbReference type="ChEBI" id="CHEBI:57451"/>
        <dbReference type="ChEBI" id="CHEBI:63528"/>
        <dbReference type="ChEBI" id="CHEBI:246422"/>
        <dbReference type="EC" id="2.1.1.45"/>
    </reaction>
</comment>
<feature type="active site" description="Nucleophile" evidence="4">
    <location>
        <position position="155"/>
    </location>
</feature>
<feature type="domain" description="Thymidylate synthase/dCMP hydroxymethylase" evidence="5">
    <location>
        <begin position="2"/>
        <end position="300"/>
    </location>
</feature>
<evidence type="ECO:0000256" key="1">
    <source>
        <dbReference type="ARBA" id="ARBA00011947"/>
    </source>
</evidence>
<dbReference type="GO" id="GO:0032259">
    <property type="term" value="P:methylation"/>
    <property type="evidence" value="ECO:0007669"/>
    <property type="project" value="UniProtKB-KW"/>
</dbReference>
<evidence type="ECO:0000256" key="2">
    <source>
        <dbReference type="ARBA" id="ARBA00022603"/>
    </source>
</evidence>
<dbReference type="PANTHER" id="PTHR11548">
    <property type="entry name" value="THYMIDYLATE SYNTHASE 1"/>
    <property type="match status" value="1"/>
</dbReference>
<dbReference type="InterPro" id="IPR023451">
    <property type="entry name" value="Thymidate_synth/dCMP_Mease_dom"/>
</dbReference>
<dbReference type="Proteomes" id="UP001167796">
    <property type="component" value="Unassembled WGS sequence"/>
</dbReference>
<evidence type="ECO:0000256" key="3">
    <source>
        <dbReference type="ARBA" id="ARBA00022679"/>
    </source>
</evidence>
<name>A0ABT9ACU2_9BACT</name>
<comment type="subcellular location">
    <subcellularLocation>
        <location evidence="4">Cytoplasm</location>
    </subcellularLocation>
</comment>
<evidence type="ECO:0000259" key="5">
    <source>
        <dbReference type="Pfam" id="PF00303"/>
    </source>
</evidence>
<keyword evidence="3 4" id="KW-0808">Transferase</keyword>
<keyword evidence="4" id="KW-0963">Cytoplasm</keyword>
<organism evidence="6 7">
    <name type="scientific">Hymenobacter mellowenesis</name>
    <dbReference type="NCBI Taxonomy" id="3063995"/>
    <lineage>
        <taxon>Bacteria</taxon>
        <taxon>Pseudomonadati</taxon>
        <taxon>Bacteroidota</taxon>
        <taxon>Cytophagia</taxon>
        <taxon>Cytophagales</taxon>
        <taxon>Hymenobacteraceae</taxon>
        <taxon>Hymenobacter</taxon>
    </lineage>
</organism>
<dbReference type="EMBL" id="JAUQSX010000007">
    <property type="protein sequence ID" value="MDO7847651.1"/>
    <property type="molecule type" value="Genomic_DNA"/>
</dbReference>
<protein>
    <recommendedName>
        <fullName evidence="1 4">Thymidylate synthase</fullName>
        <shortName evidence="4">TS</shortName>
        <shortName evidence="4">TSase</shortName>
        <ecNumber evidence="1 4">2.1.1.45</ecNumber>
    </recommendedName>
</protein>
<sequence>MHQYLDLLSKVLTEGIDTEDRTGVGCKSLFGYQMRFNLQAGLPLLTTKKVHWKSVVGELLWFLSGSTYVQDLQKNGVKIWDEWAPEHGYLGPIYGEQWRSWRTYTQIPESEIYEVGTVDQISQVLETLRTNPTSRRMVVSTWNVADLPDMALAPCHCLFQFHTSLLTQEERYKWTLKNRIPQSDWGKGLIPTRKLNCQLYQRSADVFLGIPFNIASYSLLTLMVAQCVNMVPGEFIWTGGDVHLYSSHTNQALLQLSRSPQPLPTVTLNPQIKDLFAFTYGDITLENYNPLPTIKAPVAV</sequence>
<dbReference type="HAMAP" id="MF_00008">
    <property type="entry name" value="Thymidy_synth_bact"/>
    <property type="match status" value="1"/>
</dbReference>
<evidence type="ECO:0000256" key="4">
    <source>
        <dbReference type="HAMAP-Rule" id="MF_00008"/>
    </source>
</evidence>
<feature type="binding site" description="in other chain" evidence="4">
    <location>
        <position position="213"/>
    </location>
    <ligand>
        <name>dUMP</name>
        <dbReference type="ChEBI" id="CHEBI:246422"/>
        <note>ligand shared between dimeric partners</note>
    </ligand>
</feature>
<feature type="binding site" evidence="4">
    <location>
        <begin position="135"/>
        <end position="136"/>
    </location>
    <ligand>
        <name>dUMP</name>
        <dbReference type="ChEBI" id="CHEBI:246422"/>
        <note>ligand shared between dimeric partners</note>
    </ligand>
</feature>
<dbReference type="EC" id="2.1.1.45" evidence="1 4"/>
<keyword evidence="7" id="KW-1185">Reference proteome</keyword>
<dbReference type="NCBIfam" id="TIGR03284">
    <property type="entry name" value="thym_sym"/>
    <property type="match status" value="2"/>
</dbReference>
<proteinExistence type="inferred from homology"/>
<feature type="binding site" evidence="4">
    <location>
        <position position="299"/>
    </location>
    <ligand>
        <name>(6R)-5,10-methylene-5,6,7,8-tetrahydrofolate</name>
        <dbReference type="ChEBI" id="CHEBI:15636"/>
    </ligand>
</feature>
<comment type="caution">
    <text evidence="6">The sequence shown here is derived from an EMBL/GenBank/DDBJ whole genome shotgun (WGS) entry which is preliminary data.</text>
</comment>
<dbReference type="Gene3D" id="3.30.572.10">
    <property type="entry name" value="Thymidylate synthase/dCMP hydroxymethylase domain"/>
    <property type="match status" value="1"/>
</dbReference>
<keyword evidence="4" id="KW-0545">Nucleotide biosynthesis</keyword>
<dbReference type="CDD" id="cd00351">
    <property type="entry name" value="TS_Pyrimidine_HMase"/>
    <property type="match status" value="1"/>
</dbReference>
<dbReference type="GO" id="GO:0004799">
    <property type="term" value="F:thymidylate synthase activity"/>
    <property type="evidence" value="ECO:0007669"/>
    <property type="project" value="UniProtKB-EC"/>
</dbReference>